<sequence length="129" mass="15419">MRTLWATICYFHIRWGPSWTRLTLCKVLNSTKHRCSGEVCCVEIEDGQKEDPESDDFYVQRSWCKDKRNIHFNQFLWNTAGRFPYEQKQRLSSTRLRVLRKSLFFQNSGLETSWKPRFLHALSAADIRI</sequence>
<reference evidence="1 2" key="1">
    <citation type="submission" date="2016-02" db="EMBL/GenBank/DDBJ databases">
        <title>Band-tailed pigeon sequencing and assembly.</title>
        <authorList>
            <person name="Soares A.E."/>
            <person name="Novak B.J."/>
            <person name="Rice E.S."/>
            <person name="O'Connell B."/>
            <person name="Chang D."/>
            <person name="Weber S."/>
            <person name="Shapiro B."/>
        </authorList>
    </citation>
    <scope>NUCLEOTIDE SEQUENCE [LARGE SCALE GENOMIC DNA]</scope>
    <source>
        <strain evidence="1">BTP2013</strain>
        <tissue evidence="1">Blood</tissue>
    </source>
</reference>
<name>A0A1V4KZ94_PATFA</name>
<gene>
    <name evidence="1" type="ORF">AV530_020185</name>
</gene>
<dbReference type="Proteomes" id="UP000190648">
    <property type="component" value="Unassembled WGS sequence"/>
</dbReference>
<accession>A0A1V4KZ94</accession>
<keyword evidence="2" id="KW-1185">Reference proteome</keyword>
<organism evidence="1 2">
    <name type="scientific">Patagioenas fasciata monilis</name>
    <dbReference type="NCBI Taxonomy" id="372326"/>
    <lineage>
        <taxon>Eukaryota</taxon>
        <taxon>Metazoa</taxon>
        <taxon>Chordata</taxon>
        <taxon>Craniata</taxon>
        <taxon>Vertebrata</taxon>
        <taxon>Euteleostomi</taxon>
        <taxon>Archelosauria</taxon>
        <taxon>Archosauria</taxon>
        <taxon>Dinosauria</taxon>
        <taxon>Saurischia</taxon>
        <taxon>Theropoda</taxon>
        <taxon>Coelurosauria</taxon>
        <taxon>Aves</taxon>
        <taxon>Neognathae</taxon>
        <taxon>Neoaves</taxon>
        <taxon>Columbimorphae</taxon>
        <taxon>Columbiformes</taxon>
        <taxon>Columbidae</taxon>
        <taxon>Patagioenas</taxon>
    </lineage>
</organism>
<evidence type="ECO:0000313" key="2">
    <source>
        <dbReference type="Proteomes" id="UP000190648"/>
    </source>
</evidence>
<dbReference type="AlphaFoldDB" id="A0A1V4KZ94"/>
<evidence type="ECO:0000313" key="1">
    <source>
        <dbReference type="EMBL" id="OPJ89874.1"/>
    </source>
</evidence>
<proteinExistence type="predicted"/>
<comment type="caution">
    <text evidence="1">The sequence shown here is derived from an EMBL/GenBank/DDBJ whole genome shotgun (WGS) entry which is preliminary data.</text>
</comment>
<protein>
    <submittedName>
        <fullName evidence="1">Uncharacterized protein</fullName>
    </submittedName>
</protein>
<dbReference type="EMBL" id="LSYS01001085">
    <property type="protein sequence ID" value="OPJ89874.1"/>
    <property type="molecule type" value="Genomic_DNA"/>
</dbReference>